<reference evidence="14 15" key="1">
    <citation type="journal article" date="2015" name="Stand. Genomic Sci.">
        <title>Genomic Encyclopedia of Bacterial and Archaeal Type Strains, Phase III: the genomes of soil and plant-associated and newly described type strains.</title>
        <authorList>
            <person name="Whitman W.B."/>
            <person name="Woyke T."/>
            <person name="Klenk H.P."/>
            <person name="Zhou Y."/>
            <person name="Lilburn T.G."/>
            <person name="Beck B.J."/>
            <person name="De Vos P."/>
            <person name="Vandamme P."/>
            <person name="Eisen J.A."/>
            <person name="Garrity G."/>
            <person name="Hugenholtz P."/>
            <person name="Kyrpides N.C."/>
        </authorList>
    </citation>
    <scope>NUCLEOTIDE SEQUENCE [LARGE SCALE GENOMIC DNA]</scope>
    <source>
        <strain evidence="14 15">CGMCC 1.10124</strain>
    </source>
</reference>
<dbReference type="SMART" id="SM00086">
    <property type="entry name" value="PAC"/>
    <property type="match status" value="3"/>
</dbReference>
<dbReference type="InterPro" id="IPR001610">
    <property type="entry name" value="PAC"/>
</dbReference>
<evidence type="ECO:0000256" key="3">
    <source>
        <dbReference type="ARBA" id="ARBA00022553"/>
    </source>
</evidence>
<feature type="domain" description="Histidine kinase" evidence="9">
    <location>
        <begin position="523"/>
        <end position="747"/>
    </location>
</feature>
<feature type="modified residue" description="4-aspartylphosphate" evidence="7">
    <location>
        <position position="67"/>
    </location>
</feature>
<keyword evidence="4" id="KW-0808">Transferase</keyword>
<dbReference type="SMART" id="SM00091">
    <property type="entry name" value="PAS"/>
    <property type="match status" value="3"/>
</dbReference>
<dbReference type="EMBL" id="REFS01000003">
    <property type="protein sequence ID" value="RMB18445.1"/>
    <property type="molecule type" value="Genomic_DNA"/>
</dbReference>
<dbReference type="Gene3D" id="3.30.450.20">
    <property type="entry name" value="PAS domain"/>
    <property type="match status" value="3"/>
</dbReference>
<dbReference type="GeneID" id="38472096"/>
<dbReference type="PROSITE" id="PS50110">
    <property type="entry name" value="RESPONSE_REGULATORY"/>
    <property type="match status" value="1"/>
</dbReference>
<feature type="compositionally biased region" description="Basic and acidic residues" evidence="8">
    <location>
        <begin position="649"/>
        <end position="665"/>
    </location>
</feature>
<dbReference type="EMBL" id="CP034145">
    <property type="protein sequence ID" value="AZH26106.1"/>
    <property type="molecule type" value="Genomic_DNA"/>
</dbReference>
<dbReference type="SMART" id="SM00387">
    <property type="entry name" value="HATPase_c"/>
    <property type="match status" value="1"/>
</dbReference>
<evidence type="ECO:0000259" key="12">
    <source>
        <dbReference type="PROSITE" id="PS50113"/>
    </source>
</evidence>
<dbReference type="InterPro" id="IPR035965">
    <property type="entry name" value="PAS-like_dom_sf"/>
</dbReference>
<sequence>MYEETVSTDGLVGTIRTLVVDDEPGLADVVATHLERADERIEAKTATSVDEALATIADTELDCIVSDYEMPGRDGLELLDAVRTDHPDIPFILFTGKGSESVASRAFSASATDYLQKGGTSDQYVMLADRVRQYAERAWADRQRRRHLAAIESAHEGIAILDSHERFRYVNDAYADLYGYTPAEMVGEKCDLTYPDEEEAFVREEILPTVEETGDWSGETTGRRADGSTFIAEQTVSRTAGGDFVCTVVDITDWKQRTEERDRYRALVESLDDAVYVLGPAGRFLYVNDAFVDLVDYDYETILGSTPDLIKDEATVERTERHLGRLLADDGPDSVTFEMEIEPKEGEPIPCEDHMGVLPYEGDQFRGSVGVLRDVSAREERDRELREHRALLEQSLDALDDVFFVFGRDGELARWNDRLPEVTGYTDVELDGMSPAEFFPDDHRERIERAVETVFETGHTEVRADYLLKDGTRVPYEFKATRLDGPAGDVLGFAGIGRDITETLEYERRLERQNERLEEFASVLSHDLRNPLNVAEGRLEIAREERGSVHLDAVSEAHDRMETLIGELLTLAREGDEATDLQAVSVGEQATRSWETMTTDEASLVVEDEHTVEADESRLQQLFENLFRNSVEHGSTDSEGHGPSGSRPPADDSRAQSGDSIEHGSEGVQVRVGTLPAERGFYVADDGPGIPESERDRVFESGYSTGGDGIGAGLSIVKQVVDAHGWTVRVTESRDGGARIEIVVDGT</sequence>
<dbReference type="PROSITE" id="PS50112">
    <property type="entry name" value="PAS"/>
    <property type="match status" value="3"/>
</dbReference>
<dbReference type="Pfam" id="PF00512">
    <property type="entry name" value="HisKA"/>
    <property type="match status" value="1"/>
</dbReference>
<dbReference type="SUPFAM" id="SSF52172">
    <property type="entry name" value="CheY-like"/>
    <property type="match status" value="1"/>
</dbReference>
<dbReference type="Proteomes" id="UP000277326">
    <property type="component" value="Unassembled WGS sequence"/>
</dbReference>
<feature type="domain" description="PAS" evidence="11">
    <location>
        <begin position="143"/>
        <end position="214"/>
    </location>
</feature>
<evidence type="ECO:0000256" key="8">
    <source>
        <dbReference type="SAM" id="MobiDB-lite"/>
    </source>
</evidence>
<dbReference type="PRINTS" id="PR00344">
    <property type="entry name" value="BCTRLSENSOR"/>
</dbReference>
<dbReference type="Gene3D" id="1.10.287.130">
    <property type="match status" value="1"/>
</dbReference>
<dbReference type="NCBIfam" id="TIGR00229">
    <property type="entry name" value="sensory_box"/>
    <property type="match status" value="3"/>
</dbReference>
<keyword evidence="5" id="KW-0418">Kinase</keyword>
<feature type="region of interest" description="Disordered" evidence="8">
    <location>
        <begin position="632"/>
        <end position="670"/>
    </location>
</feature>
<evidence type="ECO:0000313" key="14">
    <source>
        <dbReference type="EMBL" id="RMB18445.1"/>
    </source>
</evidence>
<dbReference type="InterPro" id="IPR036890">
    <property type="entry name" value="HATPase_C_sf"/>
</dbReference>
<evidence type="ECO:0000256" key="7">
    <source>
        <dbReference type="PROSITE-ProRule" id="PRU00169"/>
    </source>
</evidence>
<accession>A0A3M0DB35</accession>
<dbReference type="InterPro" id="IPR000014">
    <property type="entry name" value="PAS"/>
</dbReference>
<dbReference type="AlphaFoldDB" id="A0A3M0DB35"/>
<dbReference type="PROSITE" id="PS50109">
    <property type="entry name" value="HIS_KIN"/>
    <property type="match status" value="1"/>
</dbReference>
<evidence type="ECO:0000256" key="1">
    <source>
        <dbReference type="ARBA" id="ARBA00000085"/>
    </source>
</evidence>
<feature type="domain" description="PAS" evidence="11">
    <location>
        <begin position="260"/>
        <end position="330"/>
    </location>
</feature>
<dbReference type="GO" id="GO:0000155">
    <property type="term" value="F:phosphorelay sensor kinase activity"/>
    <property type="evidence" value="ECO:0007669"/>
    <property type="project" value="InterPro"/>
</dbReference>
<dbReference type="Pfam" id="PF08448">
    <property type="entry name" value="PAS_4"/>
    <property type="match status" value="1"/>
</dbReference>
<evidence type="ECO:0000259" key="11">
    <source>
        <dbReference type="PROSITE" id="PS50112"/>
    </source>
</evidence>
<evidence type="ECO:0000259" key="9">
    <source>
        <dbReference type="PROSITE" id="PS50109"/>
    </source>
</evidence>
<dbReference type="InterPro" id="IPR003661">
    <property type="entry name" value="HisK_dim/P_dom"/>
</dbReference>
<dbReference type="CDD" id="cd00130">
    <property type="entry name" value="PAS"/>
    <property type="match status" value="3"/>
</dbReference>
<dbReference type="Pfam" id="PF13426">
    <property type="entry name" value="PAS_9"/>
    <property type="match status" value="1"/>
</dbReference>
<dbReference type="EC" id="2.7.13.3" evidence="2"/>
<keyword evidence="3 7" id="KW-0597">Phosphoprotein</keyword>
<dbReference type="InterPro" id="IPR013656">
    <property type="entry name" value="PAS_4"/>
</dbReference>
<dbReference type="Gene3D" id="3.40.50.2300">
    <property type="match status" value="1"/>
</dbReference>
<feature type="domain" description="PAC" evidence="12">
    <location>
        <begin position="335"/>
        <end position="387"/>
    </location>
</feature>
<dbReference type="PANTHER" id="PTHR43711:SF1">
    <property type="entry name" value="HISTIDINE KINASE 1"/>
    <property type="match status" value="1"/>
</dbReference>
<dbReference type="InterPro" id="IPR000700">
    <property type="entry name" value="PAS-assoc_C"/>
</dbReference>
<evidence type="ECO:0000256" key="5">
    <source>
        <dbReference type="ARBA" id="ARBA00022777"/>
    </source>
</evidence>
<keyword evidence="16" id="KW-1185">Reference proteome</keyword>
<evidence type="ECO:0000256" key="2">
    <source>
        <dbReference type="ARBA" id="ARBA00012438"/>
    </source>
</evidence>
<name>A0A3M0DB35_9EURY</name>
<dbReference type="InterPro" id="IPR004358">
    <property type="entry name" value="Sig_transdc_His_kin-like_C"/>
</dbReference>
<dbReference type="CDD" id="cd00075">
    <property type="entry name" value="HATPase"/>
    <property type="match status" value="1"/>
</dbReference>
<dbReference type="PANTHER" id="PTHR43711">
    <property type="entry name" value="TWO-COMPONENT HISTIDINE KINASE"/>
    <property type="match status" value="1"/>
</dbReference>
<dbReference type="SUPFAM" id="SSF55785">
    <property type="entry name" value="PYP-like sensor domain (PAS domain)"/>
    <property type="match status" value="3"/>
</dbReference>
<feature type="domain" description="Response regulatory" evidence="10">
    <location>
        <begin position="16"/>
        <end position="132"/>
    </location>
</feature>
<dbReference type="SUPFAM" id="SSF47384">
    <property type="entry name" value="Homodimeric domain of signal transducing histidine kinase"/>
    <property type="match status" value="1"/>
</dbReference>
<dbReference type="InterPro" id="IPR005467">
    <property type="entry name" value="His_kinase_dom"/>
</dbReference>
<dbReference type="KEGG" id="haer:DU502_12380"/>
<dbReference type="InterPro" id="IPR011006">
    <property type="entry name" value="CheY-like_superfamily"/>
</dbReference>
<dbReference type="InterPro" id="IPR013767">
    <property type="entry name" value="PAS_fold"/>
</dbReference>
<dbReference type="InterPro" id="IPR001789">
    <property type="entry name" value="Sig_transdc_resp-reg_receiver"/>
</dbReference>
<reference evidence="14" key="3">
    <citation type="submission" date="2018-10" db="EMBL/GenBank/DDBJ databases">
        <authorList>
            <person name="Whitman W."/>
            <person name="Huntemann M."/>
            <person name="Clum A."/>
            <person name="Pillay M."/>
            <person name="Palaniappan K."/>
            <person name="Varghese N."/>
            <person name="Mikhailova N."/>
            <person name="Stamatis D."/>
            <person name="Reddy T."/>
            <person name="Daum C."/>
            <person name="Shapiro N."/>
            <person name="Ivanova N."/>
            <person name="Kyrpides N."/>
            <person name="Woyke T."/>
        </authorList>
    </citation>
    <scope>NUCLEOTIDE SEQUENCE</scope>
    <source>
        <strain evidence="14">CGMCC 1.10124</strain>
    </source>
</reference>
<dbReference type="PROSITE" id="PS50113">
    <property type="entry name" value="PAC"/>
    <property type="match status" value="2"/>
</dbReference>
<protein>
    <recommendedName>
        <fullName evidence="2">histidine kinase</fullName>
        <ecNumber evidence="2">2.7.13.3</ecNumber>
    </recommendedName>
</protein>
<dbReference type="Pfam" id="PF00072">
    <property type="entry name" value="Response_reg"/>
    <property type="match status" value="1"/>
</dbReference>
<dbReference type="CDD" id="cd00082">
    <property type="entry name" value="HisKA"/>
    <property type="match status" value="1"/>
</dbReference>
<reference evidence="13 16" key="2">
    <citation type="submission" date="2018-07" db="EMBL/GenBank/DDBJ databases">
        <title>Genome sequences of Haloplanus aerogenes JCM 16430T.</title>
        <authorList>
            <person name="Kim Y.B."/>
            <person name="Roh S.W."/>
        </authorList>
    </citation>
    <scope>NUCLEOTIDE SEQUENCE [LARGE SCALE GENOMIC DNA]</scope>
    <source>
        <strain evidence="13 16">JCM 16430</strain>
    </source>
</reference>
<dbReference type="OrthoDB" id="8127at2157"/>
<dbReference type="SUPFAM" id="SSF55874">
    <property type="entry name" value="ATPase domain of HSP90 chaperone/DNA topoisomerase II/histidine kinase"/>
    <property type="match status" value="1"/>
</dbReference>
<dbReference type="Pfam" id="PF02518">
    <property type="entry name" value="HATPase_c"/>
    <property type="match status" value="1"/>
</dbReference>
<dbReference type="CDD" id="cd00156">
    <property type="entry name" value="REC"/>
    <property type="match status" value="1"/>
</dbReference>
<dbReference type="GO" id="GO:0006355">
    <property type="term" value="P:regulation of DNA-templated transcription"/>
    <property type="evidence" value="ECO:0007669"/>
    <property type="project" value="InterPro"/>
</dbReference>
<dbReference type="Gene3D" id="3.30.565.10">
    <property type="entry name" value="Histidine kinase-like ATPase, C-terminal domain"/>
    <property type="match status" value="1"/>
</dbReference>
<evidence type="ECO:0000256" key="4">
    <source>
        <dbReference type="ARBA" id="ARBA00022679"/>
    </source>
</evidence>
<proteinExistence type="predicted"/>
<dbReference type="RefSeq" id="WP_121920525.1">
    <property type="nucleotide sequence ID" value="NZ_CP034145.1"/>
</dbReference>
<feature type="domain" description="PAC" evidence="12">
    <location>
        <begin position="460"/>
        <end position="512"/>
    </location>
</feature>
<dbReference type="InterPro" id="IPR036097">
    <property type="entry name" value="HisK_dim/P_sf"/>
</dbReference>
<dbReference type="SMART" id="SM00388">
    <property type="entry name" value="HisKA"/>
    <property type="match status" value="1"/>
</dbReference>
<dbReference type="InterPro" id="IPR003594">
    <property type="entry name" value="HATPase_dom"/>
</dbReference>
<evidence type="ECO:0000313" key="16">
    <source>
        <dbReference type="Proteomes" id="UP000282007"/>
    </source>
</evidence>
<organism evidence="14 15">
    <name type="scientific">Haloplanus aerogenes</name>
    <dbReference type="NCBI Taxonomy" id="660522"/>
    <lineage>
        <taxon>Archaea</taxon>
        <taxon>Methanobacteriati</taxon>
        <taxon>Methanobacteriota</taxon>
        <taxon>Stenosarchaea group</taxon>
        <taxon>Halobacteria</taxon>
        <taxon>Halobacteriales</taxon>
        <taxon>Haloferacaceae</taxon>
        <taxon>Haloplanus</taxon>
    </lineage>
</organism>
<dbReference type="SMART" id="SM00448">
    <property type="entry name" value="REC"/>
    <property type="match status" value="1"/>
</dbReference>
<keyword evidence="6" id="KW-0902">Two-component regulatory system</keyword>
<feature type="domain" description="PAS" evidence="11">
    <location>
        <begin position="388"/>
        <end position="458"/>
    </location>
</feature>
<gene>
    <name evidence="14" type="ORF">ATH50_1901</name>
    <name evidence="13" type="ORF">DU502_12380</name>
</gene>
<evidence type="ECO:0000256" key="6">
    <source>
        <dbReference type="ARBA" id="ARBA00023012"/>
    </source>
</evidence>
<comment type="catalytic activity">
    <reaction evidence="1">
        <text>ATP + protein L-histidine = ADP + protein N-phospho-L-histidine.</text>
        <dbReference type="EC" id="2.7.13.3"/>
    </reaction>
</comment>
<evidence type="ECO:0000313" key="13">
    <source>
        <dbReference type="EMBL" id="AZH26106.1"/>
    </source>
</evidence>
<evidence type="ECO:0000259" key="10">
    <source>
        <dbReference type="PROSITE" id="PS50110"/>
    </source>
</evidence>
<evidence type="ECO:0000313" key="15">
    <source>
        <dbReference type="Proteomes" id="UP000277326"/>
    </source>
</evidence>
<dbReference type="Proteomes" id="UP000282007">
    <property type="component" value="Chromosome"/>
</dbReference>
<dbReference type="InterPro" id="IPR050736">
    <property type="entry name" value="Sensor_HK_Regulatory"/>
</dbReference>
<dbReference type="Pfam" id="PF00989">
    <property type="entry name" value="PAS"/>
    <property type="match status" value="1"/>
</dbReference>